<reference evidence="1 2" key="1">
    <citation type="submission" date="2014-08" db="EMBL/GenBank/DDBJ databases">
        <title>Complete genome sequence of Corynebacterium phocae M408/89/1(T)(=DSM 44612(T)), isolated from the common seal (Phoca vitulina).</title>
        <authorList>
            <person name="Ruckert C."/>
            <person name="Albersmeier A."/>
            <person name="Winkler A."/>
            <person name="Kalinowski J."/>
        </authorList>
    </citation>
    <scope>NUCLEOTIDE SEQUENCE [LARGE SCALE GENOMIC DNA]</scope>
    <source>
        <strain evidence="1 2">M408/89/1</strain>
    </source>
</reference>
<dbReference type="Proteomes" id="UP000185491">
    <property type="component" value="Chromosome"/>
</dbReference>
<organism evidence="1 2">
    <name type="scientific">Corynebacterium phocae</name>
    <dbReference type="NCBI Taxonomy" id="161895"/>
    <lineage>
        <taxon>Bacteria</taxon>
        <taxon>Bacillati</taxon>
        <taxon>Actinomycetota</taxon>
        <taxon>Actinomycetes</taxon>
        <taxon>Mycobacteriales</taxon>
        <taxon>Corynebacteriaceae</taxon>
        <taxon>Corynebacterium</taxon>
    </lineage>
</organism>
<sequence>MKILALRCASTLAVPSGIEVVDLSAVPDRKELKAADTAAKAALPHDPTPTLAEIASRPDVSHQGAPEFAPQPVDEPLRLVVIGSDAALSAVLTRAMRADYLWAHVALIPEGSSTAAKNWGLPSGRAEQWALASEGTVKPAPLIRNDQAVAVAGSAGIRDWDGKRFTGEIVVDNSVLARSEGYGARLVPTLGAPGIAAVRATAPETGWRAKFRPALDPESLLTGRAVQAGGPKLRVTVDGVSHKRPVERVTFYRHLRDLQVVRP</sequence>
<name>A0A1L7D586_9CORY</name>
<dbReference type="RefSeq" id="WP_075735787.1">
    <property type="nucleotide sequence ID" value="NZ_CP009249.1"/>
</dbReference>
<evidence type="ECO:0008006" key="3">
    <source>
        <dbReference type="Google" id="ProtNLM"/>
    </source>
</evidence>
<dbReference type="KEGG" id="cpho:CPHO_10980"/>
<dbReference type="STRING" id="161895.CPHO_10980"/>
<evidence type="ECO:0000313" key="1">
    <source>
        <dbReference type="EMBL" id="APT93326.1"/>
    </source>
</evidence>
<protein>
    <recommendedName>
        <fullName evidence="3">DAGKc domain-containing protein</fullName>
    </recommendedName>
</protein>
<evidence type="ECO:0000313" key="2">
    <source>
        <dbReference type="Proteomes" id="UP000185491"/>
    </source>
</evidence>
<gene>
    <name evidence="1" type="ORF">CPHO_10980</name>
</gene>
<dbReference type="EMBL" id="CP009249">
    <property type="protein sequence ID" value="APT93326.1"/>
    <property type="molecule type" value="Genomic_DNA"/>
</dbReference>
<dbReference type="AlphaFoldDB" id="A0A1L7D586"/>
<proteinExistence type="predicted"/>
<keyword evidence="2" id="KW-1185">Reference proteome</keyword>
<accession>A0A1L7D586</accession>